<gene>
    <name evidence="8" type="ORF">MPSI1_001851</name>
</gene>
<feature type="compositionally biased region" description="Basic and acidic residues" evidence="5">
    <location>
        <begin position="475"/>
        <end position="491"/>
    </location>
</feature>
<feature type="compositionally biased region" description="Basic and acidic residues" evidence="5">
    <location>
        <begin position="432"/>
        <end position="462"/>
    </location>
</feature>
<dbReference type="SUPFAM" id="SSF81301">
    <property type="entry name" value="Nucleotidyltransferase"/>
    <property type="match status" value="1"/>
</dbReference>
<keyword evidence="8" id="KW-0808">Transferase</keyword>
<keyword evidence="4" id="KW-0460">Magnesium</keyword>
<dbReference type="GO" id="GO:0043634">
    <property type="term" value="P:polyadenylation-dependent ncRNA catabolic process"/>
    <property type="evidence" value="ECO:0007669"/>
    <property type="project" value="TreeGrafter"/>
</dbReference>
<sequence length="596" mass="66536">MTAQDAKTSTSFGADDYIAFDLDDTETEDRQQSQGNQVSKVDHSIREHASARSTPWATQVEWHRCRNVAEIPTREEHACRKMVIELLQRALISEWPDAEVRSFGSQDTQLYLPQGLAEGIQVIGRAKVPIIKFVCPYGHFNVDISINQANGLQAARLVNRWLVKIPALRPLVMVIKQFLQQRALSEVFTGGLGSYSVTLLVLSFLQLHPKIQREEIAAEKNMGTLLLELLELYGKNYGYDDCGVTVRGLGGYFNKRKRGWYDGRKPFMLCIEDPHDVGNDIAKGSYAIISVRSALGGAFDILQAALCERANDLHAFRARQRALHDAQQQNQHTHFGDAGDSRLHITSQNKEPESLLGTILGVSRELTKRRIEIRELYESNALQERMNELSSVKQSIESRSIPSNHIPTSPAPNLHPEMSKSERKAARKARKRENASSRQHSDKTTSSESNRHAEKAEKVRPSEEDESTVYTADDAMVRRSRQDSMSDDDTKYNAVSSSRKRQRDIYTSGQAAQNSDSDADLVANDAPFVTESSDSEPQDGKTHHGNPEAGHSKSSGIAIAGQAKRRRKSALSSKDRTAFWQAKSSESAPNQAKRSP</sequence>
<dbReference type="GO" id="GO:0010605">
    <property type="term" value="P:negative regulation of macromolecule metabolic process"/>
    <property type="evidence" value="ECO:0007669"/>
    <property type="project" value="UniProtKB-ARBA"/>
</dbReference>
<dbReference type="PANTHER" id="PTHR23092">
    <property type="entry name" value="POLY(A) RNA POLYMERASE"/>
    <property type="match status" value="1"/>
</dbReference>
<dbReference type="Gene3D" id="3.30.460.10">
    <property type="entry name" value="Beta Polymerase, domain 2"/>
    <property type="match status" value="1"/>
</dbReference>
<feature type="compositionally biased region" description="Polar residues" evidence="5">
    <location>
        <begin position="393"/>
        <end position="407"/>
    </location>
</feature>
<evidence type="ECO:0000313" key="9">
    <source>
        <dbReference type="Proteomes" id="UP001214628"/>
    </source>
</evidence>
<dbReference type="SUPFAM" id="SSF81631">
    <property type="entry name" value="PAP/OAS1 substrate-binding domain"/>
    <property type="match status" value="1"/>
</dbReference>
<dbReference type="InterPro" id="IPR045862">
    <property type="entry name" value="Trf4-like"/>
</dbReference>
<dbReference type="InterPro" id="IPR002058">
    <property type="entry name" value="PAP_assoc"/>
</dbReference>
<reference evidence="8" key="1">
    <citation type="submission" date="2023-02" db="EMBL/GenBank/DDBJ databases">
        <title>Mating type loci evolution in Malassezia.</title>
        <authorList>
            <person name="Coelho M.A."/>
        </authorList>
    </citation>
    <scope>NUCLEOTIDE SEQUENCE</scope>
    <source>
        <strain evidence="8">CBS 14136</strain>
    </source>
</reference>
<keyword evidence="3" id="KW-0479">Metal-binding</keyword>
<dbReference type="GO" id="GO:0031499">
    <property type="term" value="C:TRAMP complex"/>
    <property type="evidence" value="ECO:0007669"/>
    <property type="project" value="TreeGrafter"/>
</dbReference>
<feature type="domain" description="PAP-associated" evidence="6">
    <location>
        <begin position="221"/>
        <end position="278"/>
    </location>
</feature>
<dbReference type="CDD" id="cd05402">
    <property type="entry name" value="NT_PAP_TUTase"/>
    <property type="match status" value="1"/>
</dbReference>
<dbReference type="GO" id="GO:0003729">
    <property type="term" value="F:mRNA binding"/>
    <property type="evidence" value="ECO:0007669"/>
    <property type="project" value="TreeGrafter"/>
</dbReference>
<feature type="domain" description="Poly(A) RNA polymerase mitochondrial-like central palm" evidence="7">
    <location>
        <begin position="118"/>
        <end position="159"/>
    </location>
</feature>
<dbReference type="Pfam" id="PF22600">
    <property type="entry name" value="MTPAP-like_central"/>
    <property type="match status" value="1"/>
</dbReference>
<dbReference type="Pfam" id="PF03828">
    <property type="entry name" value="PAP_assoc"/>
    <property type="match status" value="1"/>
</dbReference>
<dbReference type="GO" id="GO:0031123">
    <property type="term" value="P:RNA 3'-end processing"/>
    <property type="evidence" value="ECO:0007669"/>
    <property type="project" value="TreeGrafter"/>
</dbReference>
<evidence type="ECO:0000256" key="5">
    <source>
        <dbReference type="SAM" id="MobiDB-lite"/>
    </source>
</evidence>
<dbReference type="Gene3D" id="1.10.1410.10">
    <property type="match status" value="1"/>
</dbReference>
<dbReference type="AlphaFoldDB" id="A0AAF0FBE9"/>
<evidence type="ECO:0000259" key="6">
    <source>
        <dbReference type="Pfam" id="PF03828"/>
    </source>
</evidence>
<dbReference type="Proteomes" id="UP001214628">
    <property type="component" value="Chromosome 2"/>
</dbReference>
<dbReference type="InterPro" id="IPR054708">
    <property type="entry name" value="MTPAP-like_central"/>
</dbReference>
<feature type="region of interest" description="Disordered" evidence="5">
    <location>
        <begin position="393"/>
        <end position="596"/>
    </location>
</feature>
<dbReference type="PANTHER" id="PTHR23092:SF15">
    <property type="entry name" value="INACTIVE NON-CANONICAL POLY(A) RNA POLYMERASE PROTEIN TRF4-2-RELATED"/>
    <property type="match status" value="1"/>
</dbReference>
<evidence type="ECO:0000256" key="2">
    <source>
        <dbReference type="ARBA" id="ARBA00012388"/>
    </source>
</evidence>
<evidence type="ECO:0000256" key="1">
    <source>
        <dbReference type="ARBA" id="ARBA00008593"/>
    </source>
</evidence>
<evidence type="ECO:0000256" key="3">
    <source>
        <dbReference type="ARBA" id="ARBA00022723"/>
    </source>
</evidence>
<feature type="compositionally biased region" description="Basic and acidic residues" evidence="5">
    <location>
        <begin position="40"/>
        <end position="50"/>
    </location>
</feature>
<protein>
    <recommendedName>
        <fullName evidence="2">polynucleotide adenylyltransferase</fullName>
        <ecNumber evidence="2">2.7.7.19</ecNumber>
    </recommendedName>
</protein>
<comment type="similarity">
    <text evidence="1">Belongs to the DNA polymerase type-B-like family.</text>
</comment>
<feature type="region of interest" description="Disordered" evidence="5">
    <location>
        <begin position="21"/>
        <end position="52"/>
    </location>
</feature>
<dbReference type="InterPro" id="IPR043519">
    <property type="entry name" value="NT_sf"/>
</dbReference>
<proteinExistence type="inferred from homology"/>
<evidence type="ECO:0000313" key="8">
    <source>
        <dbReference type="EMBL" id="WFD43196.1"/>
    </source>
</evidence>
<dbReference type="GO" id="GO:1990817">
    <property type="term" value="F:poly(A) RNA polymerase activity"/>
    <property type="evidence" value="ECO:0007669"/>
    <property type="project" value="UniProtKB-EC"/>
</dbReference>
<dbReference type="FunFam" id="1.10.1410.10:FF:000003">
    <property type="entry name" value="non-canonical poly(A) RNA polymerase PAPD7"/>
    <property type="match status" value="1"/>
</dbReference>
<evidence type="ECO:0000256" key="4">
    <source>
        <dbReference type="ARBA" id="ARBA00022842"/>
    </source>
</evidence>
<dbReference type="GO" id="GO:0005730">
    <property type="term" value="C:nucleolus"/>
    <property type="evidence" value="ECO:0007669"/>
    <property type="project" value="TreeGrafter"/>
</dbReference>
<organism evidence="8 9">
    <name type="scientific">Malassezia psittaci</name>
    <dbReference type="NCBI Taxonomy" id="1821823"/>
    <lineage>
        <taxon>Eukaryota</taxon>
        <taxon>Fungi</taxon>
        <taxon>Dikarya</taxon>
        <taxon>Basidiomycota</taxon>
        <taxon>Ustilaginomycotina</taxon>
        <taxon>Malasseziomycetes</taxon>
        <taxon>Malasseziales</taxon>
        <taxon>Malasseziaceae</taxon>
        <taxon>Malassezia</taxon>
    </lineage>
</organism>
<keyword evidence="9" id="KW-1185">Reference proteome</keyword>
<evidence type="ECO:0000259" key="7">
    <source>
        <dbReference type="Pfam" id="PF22600"/>
    </source>
</evidence>
<keyword evidence="8" id="KW-0548">Nucleotidyltransferase</keyword>
<dbReference type="EMBL" id="CP118376">
    <property type="protein sequence ID" value="WFD43196.1"/>
    <property type="molecule type" value="Genomic_DNA"/>
</dbReference>
<dbReference type="EC" id="2.7.7.19" evidence="2"/>
<dbReference type="GO" id="GO:0046872">
    <property type="term" value="F:metal ion binding"/>
    <property type="evidence" value="ECO:0007669"/>
    <property type="project" value="UniProtKB-KW"/>
</dbReference>
<feature type="compositionally biased region" description="Polar residues" evidence="5">
    <location>
        <begin position="582"/>
        <end position="596"/>
    </location>
</feature>
<feature type="compositionally biased region" description="Polar residues" evidence="5">
    <location>
        <begin position="505"/>
        <end position="516"/>
    </location>
</feature>
<name>A0AAF0FBE9_9BASI</name>
<accession>A0AAF0FBE9</accession>